<organism evidence="9 10">
    <name type="scientific">Candidatus Roizmanbacteria bacterium CG_4_8_14_3_um_filter_36_10</name>
    <dbReference type="NCBI Taxonomy" id="1974834"/>
    <lineage>
        <taxon>Bacteria</taxon>
        <taxon>Candidatus Roizmaniibacteriota</taxon>
    </lineage>
</organism>
<dbReference type="InterPro" id="IPR031310">
    <property type="entry name" value="Ribosomal_uL5_N"/>
</dbReference>
<evidence type="ECO:0000256" key="5">
    <source>
        <dbReference type="HAMAP-Rule" id="MF_01333"/>
    </source>
</evidence>
<accession>A0A2M8GMC1</accession>
<evidence type="ECO:0000259" key="8">
    <source>
        <dbReference type="Pfam" id="PF00673"/>
    </source>
</evidence>
<keyword evidence="2 5" id="KW-0689">Ribosomal protein</keyword>
<dbReference type="GO" id="GO:0005840">
    <property type="term" value="C:ribosome"/>
    <property type="evidence" value="ECO:0007669"/>
    <property type="project" value="UniProtKB-KW"/>
</dbReference>
<dbReference type="Pfam" id="PF00673">
    <property type="entry name" value="Ribosomal_L5_C"/>
    <property type="match status" value="1"/>
</dbReference>
<dbReference type="InterPro" id="IPR020929">
    <property type="entry name" value="Ribosomal_uL5_CS"/>
</dbReference>
<feature type="domain" description="Large ribosomal subunit protein uL5 C-terminal" evidence="8">
    <location>
        <begin position="83"/>
        <end position="176"/>
    </location>
</feature>
<comment type="subunit">
    <text evidence="5">Part of the 50S ribosomal subunit; part of the 5S rRNA/L5/L18/L25 subcomplex. Contacts the 5S rRNA and the P site tRNA. Forms a bridge to the 30S subunit in the 70S ribosome.</text>
</comment>
<dbReference type="NCBIfam" id="NF000585">
    <property type="entry name" value="PRK00010.1"/>
    <property type="match status" value="1"/>
</dbReference>
<keyword evidence="5" id="KW-0820">tRNA-binding</keyword>
<sequence>MSFKDYYNQEIRKKLMTELKIKSLMAVPNVIKIAVNVGAGEAVVNKNVLEKIQEQVTTITGQKSVITKAHRSVSAFKIRKGLPIGVKATLRGKKMLIFLEKLVKIIIPRLKDFRGIAETSIDSGGNLNIGFPEQTIFPEIDFDKIDKTRGLQVTIVTNARNKIRGKKLFEALGIPFKNSKSQISRPKGDRPLDENPK</sequence>
<dbReference type="GO" id="GO:1990904">
    <property type="term" value="C:ribonucleoprotein complex"/>
    <property type="evidence" value="ECO:0007669"/>
    <property type="project" value="UniProtKB-KW"/>
</dbReference>
<dbReference type="HAMAP" id="MF_01333_B">
    <property type="entry name" value="Ribosomal_uL5_B"/>
    <property type="match status" value="1"/>
</dbReference>
<dbReference type="GO" id="GO:0003735">
    <property type="term" value="F:structural constituent of ribosome"/>
    <property type="evidence" value="ECO:0007669"/>
    <property type="project" value="InterPro"/>
</dbReference>
<dbReference type="PIRSF" id="PIRSF002161">
    <property type="entry name" value="Ribosomal_L5"/>
    <property type="match status" value="1"/>
</dbReference>
<dbReference type="GO" id="GO:0000049">
    <property type="term" value="F:tRNA binding"/>
    <property type="evidence" value="ECO:0007669"/>
    <property type="project" value="UniProtKB-UniRule"/>
</dbReference>
<dbReference type="PROSITE" id="PS00358">
    <property type="entry name" value="RIBOSOMAL_L5"/>
    <property type="match status" value="1"/>
</dbReference>
<reference evidence="10" key="1">
    <citation type="submission" date="2017-09" db="EMBL/GenBank/DDBJ databases">
        <title>Depth-based differentiation of microbial function through sediment-hosted aquifers and enrichment of novel symbionts in the deep terrestrial subsurface.</title>
        <authorList>
            <person name="Probst A.J."/>
            <person name="Ladd B."/>
            <person name="Jarett J.K."/>
            <person name="Geller-Mcgrath D.E."/>
            <person name="Sieber C.M.K."/>
            <person name="Emerson J.B."/>
            <person name="Anantharaman K."/>
            <person name="Thomas B.C."/>
            <person name="Malmstrom R."/>
            <person name="Stieglmeier M."/>
            <person name="Klingl A."/>
            <person name="Woyke T."/>
            <person name="Ryan C.M."/>
            <person name="Banfield J.F."/>
        </authorList>
    </citation>
    <scope>NUCLEOTIDE SEQUENCE [LARGE SCALE GENOMIC DNA]</scope>
</reference>
<keyword evidence="5" id="KW-0699">rRNA-binding</keyword>
<dbReference type="InterPro" id="IPR031309">
    <property type="entry name" value="Ribosomal_uL5_C"/>
</dbReference>
<name>A0A2M8GMC1_9BACT</name>
<dbReference type="EMBL" id="PFQK01000055">
    <property type="protein sequence ID" value="PJC81696.1"/>
    <property type="molecule type" value="Genomic_DNA"/>
</dbReference>
<dbReference type="AlphaFoldDB" id="A0A2M8GMC1"/>
<dbReference type="SUPFAM" id="SSF55282">
    <property type="entry name" value="RL5-like"/>
    <property type="match status" value="1"/>
</dbReference>
<protein>
    <recommendedName>
        <fullName evidence="4 5">Large ribosomal subunit protein uL5</fullName>
    </recommendedName>
</protein>
<dbReference type="InterPro" id="IPR022803">
    <property type="entry name" value="Ribosomal_uL5_dom_sf"/>
</dbReference>
<feature type="domain" description="Large ribosomal subunit protein uL5 N-terminal" evidence="7">
    <location>
        <begin position="24"/>
        <end position="79"/>
    </location>
</feature>
<evidence type="ECO:0000256" key="2">
    <source>
        <dbReference type="ARBA" id="ARBA00022980"/>
    </source>
</evidence>
<dbReference type="PANTHER" id="PTHR11994">
    <property type="entry name" value="60S RIBOSOMAL PROTEIN L11-RELATED"/>
    <property type="match status" value="1"/>
</dbReference>
<dbReference type="InterPro" id="IPR002132">
    <property type="entry name" value="Ribosomal_uL5"/>
</dbReference>
<keyword evidence="5" id="KW-0694">RNA-binding</keyword>
<dbReference type="GO" id="GO:0006412">
    <property type="term" value="P:translation"/>
    <property type="evidence" value="ECO:0007669"/>
    <property type="project" value="UniProtKB-UniRule"/>
</dbReference>
<dbReference type="FunFam" id="3.30.1440.10:FF:000001">
    <property type="entry name" value="50S ribosomal protein L5"/>
    <property type="match status" value="1"/>
</dbReference>
<evidence type="ECO:0000256" key="6">
    <source>
        <dbReference type="RuleBase" id="RU003930"/>
    </source>
</evidence>
<evidence type="ECO:0000256" key="4">
    <source>
        <dbReference type="ARBA" id="ARBA00035245"/>
    </source>
</evidence>
<proteinExistence type="inferred from homology"/>
<evidence type="ECO:0000259" key="7">
    <source>
        <dbReference type="Pfam" id="PF00281"/>
    </source>
</evidence>
<comment type="function">
    <text evidence="5">This is 1 of the proteins that bind and probably mediate the attachment of the 5S RNA into the large ribosomal subunit, where it forms part of the central protuberance. In the 70S ribosome it contacts protein S13 of the 30S subunit (bridge B1b), connecting the 2 subunits; this bridge is implicated in subunit movement. Contacts the P site tRNA; the 5S rRNA and some of its associated proteins might help stabilize positioning of ribosome-bound tRNAs.</text>
</comment>
<dbReference type="GO" id="GO:0019843">
    <property type="term" value="F:rRNA binding"/>
    <property type="evidence" value="ECO:0007669"/>
    <property type="project" value="UniProtKB-UniRule"/>
</dbReference>
<evidence type="ECO:0000256" key="3">
    <source>
        <dbReference type="ARBA" id="ARBA00023274"/>
    </source>
</evidence>
<evidence type="ECO:0000313" key="10">
    <source>
        <dbReference type="Proteomes" id="UP000229370"/>
    </source>
</evidence>
<comment type="caution">
    <text evidence="9">The sequence shown here is derived from an EMBL/GenBank/DDBJ whole genome shotgun (WGS) entry which is preliminary data.</text>
</comment>
<evidence type="ECO:0000313" key="9">
    <source>
        <dbReference type="EMBL" id="PJC81696.1"/>
    </source>
</evidence>
<evidence type="ECO:0000256" key="1">
    <source>
        <dbReference type="ARBA" id="ARBA00008553"/>
    </source>
</evidence>
<keyword evidence="3 5" id="KW-0687">Ribonucleoprotein</keyword>
<dbReference type="Pfam" id="PF00281">
    <property type="entry name" value="Ribosomal_L5"/>
    <property type="match status" value="1"/>
</dbReference>
<dbReference type="InterPro" id="IPR020930">
    <property type="entry name" value="Ribosomal_uL5_bac-type"/>
</dbReference>
<gene>
    <name evidence="5" type="primary">rplE</name>
    <name evidence="9" type="ORF">CO007_03340</name>
</gene>
<dbReference type="Proteomes" id="UP000229370">
    <property type="component" value="Unassembled WGS sequence"/>
</dbReference>
<comment type="similarity">
    <text evidence="1 5 6">Belongs to the universal ribosomal protein uL5 family.</text>
</comment>
<dbReference type="Gene3D" id="3.30.1440.10">
    <property type="match status" value="1"/>
</dbReference>